<feature type="chain" id="PRO_5003938564" description="Nucleic acid binding OB-fold tRNA/helicase-type" evidence="1">
    <location>
        <begin position="34"/>
        <end position="276"/>
    </location>
</feature>
<dbReference type="KEGG" id="scs:Sta7437_2214"/>
<keyword evidence="1" id="KW-0732">Signal</keyword>
<evidence type="ECO:0000313" key="2">
    <source>
        <dbReference type="EMBL" id="AFZ35762.1"/>
    </source>
</evidence>
<protein>
    <recommendedName>
        <fullName evidence="4">Nucleic acid binding OB-fold tRNA/helicase-type</fullName>
    </recommendedName>
</protein>
<dbReference type="OrthoDB" id="467381at2"/>
<name>K9XVR2_STAC7</name>
<feature type="signal peptide" evidence="1">
    <location>
        <begin position="1"/>
        <end position="33"/>
    </location>
</feature>
<dbReference type="Proteomes" id="UP000010473">
    <property type="component" value="Chromosome"/>
</dbReference>
<evidence type="ECO:0000313" key="3">
    <source>
        <dbReference type="Proteomes" id="UP000010473"/>
    </source>
</evidence>
<reference evidence="3" key="1">
    <citation type="journal article" date="2013" name="Proc. Natl. Acad. Sci. U.S.A.">
        <title>Improving the coverage of the cyanobacterial phylum using diversity-driven genome sequencing.</title>
        <authorList>
            <person name="Shih P.M."/>
            <person name="Wu D."/>
            <person name="Latifi A."/>
            <person name="Axen S.D."/>
            <person name="Fewer D.P."/>
            <person name="Talla E."/>
            <person name="Calteau A."/>
            <person name="Cai F."/>
            <person name="Tandeau de Marsac N."/>
            <person name="Rippka R."/>
            <person name="Herdman M."/>
            <person name="Sivonen K."/>
            <person name="Coursin T."/>
            <person name="Laurent T."/>
            <person name="Goodwin L."/>
            <person name="Nolan M."/>
            <person name="Davenport K.W."/>
            <person name="Han C.S."/>
            <person name="Rubin E.M."/>
            <person name="Eisen J.A."/>
            <person name="Woyke T."/>
            <person name="Gugger M."/>
            <person name="Kerfeld C.A."/>
        </authorList>
    </citation>
    <scope>NUCLEOTIDE SEQUENCE [LARGE SCALE GENOMIC DNA]</scope>
    <source>
        <strain evidence="3">ATCC 29371 / PCC 7437</strain>
    </source>
</reference>
<dbReference type="eggNOG" id="ENOG502Z8KU">
    <property type="taxonomic scope" value="Bacteria"/>
</dbReference>
<dbReference type="RefSeq" id="WP_015193430.1">
    <property type="nucleotide sequence ID" value="NC_019748.1"/>
</dbReference>
<organism evidence="2 3">
    <name type="scientific">Stanieria cyanosphaera (strain ATCC 29371 / PCC 7437)</name>
    <dbReference type="NCBI Taxonomy" id="111780"/>
    <lineage>
        <taxon>Bacteria</taxon>
        <taxon>Bacillati</taxon>
        <taxon>Cyanobacteriota</taxon>
        <taxon>Cyanophyceae</taxon>
        <taxon>Pleurocapsales</taxon>
        <taxon>Dermocarpellaceae</taxon>
        <taxon>Stanieria</taxon>
    </lineage>
</organism>
<accession>K9XVR2</accession>
<keyword evidence="3" id="KW-1185">Reference proteome</keyword>
<sequence>MKKINISAKSGLCLLAIIALPLTSSAYFSNAIAQENELMYSTKEVENVSDNVDQLLGQTVTIRGSIEKVMSEKAFILENKPFPQDVVDEDRVLIINTSDSSIPGLPEEDDKLQVTGTVGKFVLADVEQKYGLDLDDELYVDYENKPVIFANYVALSPEPREITGEPDYYYDKSVAVKGEVSKVLGTNTFTIGQGEVIDSVDQLVGEDNLLVLNQSGQPIPAEDKDIIVTGVVRPFILKELEREYELTEDLSVKQKLEQEYSEKPILIINRIYLSEE</sequence>
<evidence type="ECO:0000256" key="1">
    <source>
        <dbReference type="SAM" id="SignalP"/>
    </source>
</evidence>
<dbReference type="AlphaFoldDB" id="K9XVR2"/>
<dbReference type="EMBL" id="CP003653">
    <property type="protein sequence ID" value="AFZ35762.1"/>
    <property type="molecule type" value="Genomic_DNA"/>
</dbReference>
<dbReference type="HOGENOM" id="CLU_088169_0_0_3"/>
<evidence type="ECO:0008006" key="4">
    <source>
        <dbReference type="Google" id="ProtNLM"/>
    </source>
</evidence>
<gene>
    <name evidence="2" type="ordered locus">Sta7437_2214</name>
</gene>
<proteinExistence type="predicted"/>